<protein>
    <submittedName>
        <fullName evidence="1">Uncharacterized protein</fullName>
    </submittedName>
</protein>
<evidence type="ECO:0000313" key="1">
    <source>
        <dbReference type="EMBL" id="KAK5575413.1"/>
    </source>
</evidence>
<accession>A0AAN7TU43</accession>
<dbReference type="Proteomes" id="UP001344447">
    <property type="component" value="Unassembled WGS sequence"/>
</dbReference>
<dbReference type="AlphaFoldDB" id="A0AAN7TU43"/>
<dbReference type="EMBL" id="JAVFKY010000005">
    <property type="protein sequence ID" value="KAK5575413.1"/>
    <property type="molecule type" value="Genomic_DNA"/>
</dbReference>
<reference evidence="1 2" key="1">
    <citation type="submission" date="2023-11" db="EMBL/GenBank/DDBJ databases">
        <title>Dfirmibasis_genome.</title>
        <authorList>
            <person name="Edelbroek B."/>
            <person name="Kjellin J."/>
            <person name="Jerlstrom-Hultqvist J."/>
            <person name="Soderbom F."/>
        </authorList>
    </citation>
    <scope>NUCLEOTIDE SEQUENCE [LARGE SCALE GENOMIC DNA]</scope>
    <source>
        <strain evidence="1 2">TNS-C-14</strain>
    </source>
</reference>
<organism evidence="1 2">
    <name type="scientific">Dictyostelium firmibasis</name>
    <dbReference type="NCBI Taxonomy" id="79012"/>
    <lineage>
        <taxon>Eukaryota</taxon>
        <taxon>Amoebozoa</taxon>
        <taxon>Evosea</taxon>
        <taxon>Eumycetozoa</taxon>
        <taxon>Dictyostelia</taxon>
        <taxon>Dictyosteliales</taxon>
        <taxon>Dictyosteliaceae</taxon>
        <taxon>Dictyostelium</taxon>
    </lineage>
</organism>
<name>A0AAN7TU43_9MYCE</name>
<sequence length="78" mass="9164">MNNQQNSNNLSKILNKFQEISKLENDEEYKFPISEVIRVTSLLLFSPTKDESLSKELEQIITELRPDHQKELETLLCQ</sequence>
<evidence type="ECO:0000313" key="2">
    <source>
        <dbReference type="Proteomes" id="UP001344447"/>
    </source>
</evidence>
<keyword evidence="2" id="KW-1185">Reference proteome</keyword>
<gene>
    <name evidence="1" type="ORF">RB653_006546</name>
</gene>
<comment type="caution">
    <text evidence="1">The sequence shown here is derived from an EMBL/GenBank/DDBJ whole genome shotgun (WGS) entry which is preliminary data.</text>
</comment>
<proteinExistence type="predicted"/>